<dbReference type="Pfam" id="PF04055">
    <property type="entry name" value="Radical_SAM"/>
    <property type="match status" value="1"/>
</dbReference>
<organism evidence="8 9">
    <name type="scientific">Methermicoccus shengliensis</name>
    <dbReference type="NCBI Taxonomy" id="660064"/>
    <lineage>
        <taxon>Archaea</taxon>
        <taxon>Methanobacteriati</taxon>
        <taxon>Methanobacteriota</taxon>
        <taxon>Stenosarchaea group</taxon>
        <taxon>Methanomicrobia</taxon>
        <taxon>Methanosarcinales</taxon>
        <taxon>Methermicoccaceae</taxon>
        <taxon>Methermicoccus</taxon>
    </lineage>
</organism>
<evidence type="ECO:0000313" key="9">
    <source>
        <dbReference type="Proteomes" id="UP000600363"/>
    </source>
</evidence>
<dbReference type="PANTHER" id="PTHR43726">
    <property type="entry name" value="3-METHYLORNITHINE SYNTHASE"/>
    <property type="match status" value="1"/>
</dbReference>
<feature type="binding site" evidence="6">
    <location>
        <position position="298"/>
    </location>
    <ligand>
        <name>(3R)-3-methyl-D-ornithine</name>
        <dbReference type="ChEBI" id="CHEBI:64642"/>
    </ligand>
</feature>
<dbReference type="SUPFAM" id="SSF102114">
    <property type="entry name" value="Radical SAM enzymes"/>
    <property type="match status" value="1"/>
</dbReference>
<dbReference type="NCBIfam" id="TIGR03910">
    <property type="entry name" value="pyrrolys_PylB"/>
    <property type="match status" value="1"/>
</dbReference>
<dbReference type="GO" id="GO:0071524">
    <property type="term" value="P:pyrrolysine biosynthetic process"/>
    <property type="evidence" value="ECO:0007669"/>
    <property type="project" value="InterPro"/>
</dbReference>
<keyword evidence="1 5" id="KW-0949">S-adenosyl-L-methionine</keyword>
<evidence type="ECO:0000259" key="7">
    <source>
        <dbReference type="PROSITE" id="PS51918"/>
    </source>
</evidence>
<gene>
    <name evidence="8" type="primary">pylB</name>
    <name evidence="8" type="ORF">HA299_04835</name>
</gene>
<feature type="binding site" evidence="6">
    <location>
        <position position="171"/>
    </location>
    <ligand>
        <name>S-adenosyl-L-methionine</name>
        <dbReference type="ChEBI" id="CHEBI:59789"/>
    </ligand>
</feature>
<dbReference type="CDD" id="cd01335">
    <property type="entry name" value="Radical_SAM"/>
    <property type="match status" value="1"/>
</dbReference>
<dbReference type="GO" id="GO:0051539">
    <property type="term" value="F:4 iron, 4 sulfur cluster binding"/>
    <property type="evidence" value="ECO:0007669"/>
    <property type="project" value="UniProtKB-KW"/>
</dbReference>
<dbReference type="GO" id="GO:0046872">
    <property type="term" value="F:metal ion binding"/>
    <property type="evidence" value="ECO:0007669"/>
    <property type="project" value="UniProtKB-KW"/>
</dbReference>
<feature type="binding site" evidence="6">
    <location>
        <position position="190"/>
    </location>
    <ligand>
        <name>S-adenosyl-L-methionine</name>
        <dbReference type="ChEBI" id="CHEBI:59789"/>
    </ligand>
</feature>
<dbReference type="SFLD" id="SFLDF00349">
    <property type="entry name" value="3-methylornithine_synthase_(Py"/>
    <property type="match status" value="1"/>
</dbReference>
<evidence type="ECO:0000256" key="4">
    <source>
        <dbReference type="ARBA" id="ARBA00023014"/>
    </source>
</evidence>
<dbReference type="EMBL" id="DUIH01000016">
    <property type="protein sequence ID" value="HIH69921.1"/>
    <property type="molecule type" value="Genomic_DNA"/>
</dbReference>
<dbReference type="InterPro" id="IPR034422">
    <property type="entry name" value="HydE/PylB-like"/>
</dbReference>
<dbReference type="InterPro" id="IPR006638">
    <property type="entry name" value="Elp3/MiaA/NifB-like_rSAM"/>
</dbReference>
<reference evidence="8" key="1">
    <citation type="journal article" date="2020" name="bioRxiv">
        <title>A rank-normalized archaeal taxonomy based on genome phylogeny resolves widespread incomplete and uneven classifications.</title>
        <authorList>
            <person name="Rinke C."/>
            <person name="Chuvochina M."/>
            <person name="Mussig A.J."/>
            <person name="Chaumeil P.-A."/>
            <person name="Waite D.W."/>
            <person name="Whitman W.B."/>
            <person name="Parks D.H."/>
            <person name="Hugenholtz P."/>
        </authorList>
    </citation>
    <scope>NUCLEOTIDE SEQUENCE</scope>
    <source>
        <strain evidence="8">UBA12518</strain>
    </source>
</reference>
<dbReference type="RefSeq" id="WP_052353296.1">
    <property type="nucleotide sequence ID" value="NZ_DUIH01000016.1"/>
</dbReference>
<dbReference type="SMART" id="SM00729">
    <property type="entry name" value="Elp3"/>
    <property type="match status" value="1"/>
</dbReference>
<dbReference type="Proteomes" id="UP000600363">
    <property type="component" value="Unassembled WGS sequence"/>
</dbReference>
<dbReference type="PIRSF" id="PIRSF004762">
    <property type="entry name" value="CHP00423"/>
    <property type="match status" value="1"/>
</dbReference>
<evidence type="ECO:0000256" key="2">
    <source>
        <dbReference type="ARBA" id="ARBA00022723"/>
    </source>
</evidence>
<protein>
    <submittedName>
        <fullName evidence="8">Methylornithine synthase PylB</fullName>
    </submittedName>
</protein>
<evidence type="ECO:0000256" key="1">
    <source>
        <dbReference type="ARBA" id="ARBA00022691"/>
    </source>
</evidence>
<dbReference type="SFLD" id="SFLDG01280">
    <property type="entry name" value="HydE/PylB-like"/>
    <property type="match status" value="1"/>
</dbReference>
<dbReference type="InterPro" id="IPR013785">
    <property type="entry name" value="Aldolase_TIM"/>
</dbReference>
<keyword evidence="4 5" id="KW-0411">Iron-sulfur</keyword>
<feature type="binding site" evidence="6">
    <location>
        <position position="146"/>
    </location>
    <ligand>
        <name>(3R)-3-methyl-D-ornithine</name>
        <dbReference type="ChEBI" id="CHEBI:64642"/>
    </ligand>
</feature>
<feature type="binding site" evidence="5">
    <location>
        <position position="75"/>
    </location>
    <ligand>
        <name>[4Fe-4S] cluster</name>
        <dbReference type="ChEBI" id="CHEBI:49883"/>
        <note>4Fe-4S-S-AdoMet</note>
    </ligand>
</feature>
<dbReference type="InterPro" id="IPR023891">
    <property type="entry name" value="Pyrrolys_PylB"/>
</dbReference>
<keyword evidence="2" id="KW-0479">Metal-binding</keyword>
<feature type="binding site" evidence="6">
    <location>
        <position position="235"/>
    </location>
    <ligand>
        <name>(3R)-3-methyl-D-ornithine</name>
        <dbReference type="ChEBI" id="CHEBI:64642"/>
    </ligand>
</feature>
<proteinExistence type="predicted"/>
<name>A0A832RYY9_9EURY</name>
<feature type="binding site" evidence="6">
    <location>
        <position position="277"/>
    </location>
    <ligand>
        <name>(3R)-3-methyl-D-ornithine</name>
        <dbReference type="ChEBI" id="CHEBI:64642"/>
    </ligand>
</feature>
<accession>A0A832RYY9</accession>
<dbReference type="PANTHER" id="PTHR43726:SF1">
    <property type="entry name" value="BIOTIN SYNTHASE"/>
    <property type="match status" value="1"/>
</dbReference>
<dbReference type="SFLD" id="SFLDS00029">
    <property type="entry name" value="Radical_SAM"/>
    <property type="match status" value="1"/>
</dbReference>
<evidence type="ECO:0000256" key="6">
    <source>
        <dbReference type="PIRSR" id="PIRSR004762-2"/>
    </source>
</evidence>
<feature type="binding site" evidence="6">
    <location>
        <position position="110"/>
    </location>
    <ligand>
        <name>(3R)-3-methyl-D-ornithine</name>
        <dbReference type="ChEBI" id="CHEBI:64642"/>
    </ligand>
</feature>
<dbReference type="PROSITE" id="PS51918">
    <property type="entry name" value="RADICAL_SAM"/>
    <property type="match status" value="1"/>
</dbReference>
<dbReference type="GO" id="GO:0016740">
    <property type="term" value="F:transferase activity"/>
    <property type="evidence" value="ECO:0007669"/>
    <property type="project" value="TreeGrafter"/>
</dbReference>
<feature type="binding site" evidence="6">
    <location>
        <position position="299"/>
    </location>
    <ligand>
        <name>(3R)-3-methyl-D-ornithine</name>
        <dbReference type="ChEBI" id="CHEBI:64642"/>
    </ligand>
</feature>
<feature type="domain" description="Radical SAM core" evidence="7">
    <location>
        <begin position="54"/>
        <end position="279"/>
    </location>
</feature>
<feature type="binding site" evidence="5">
    <location>
        <position position="72"/>
    </location>
    <ligand>
        <name>[4Fe-4S] cluster</name>
        <dbReference type="ChEBI" id="CHEBI:49883"/>
        <note>4Fe-4S-S-AdoMet</note>
    </ligand>
</feature>
<feature type="binding site" evidence="6">
    <location>
        <position position="74"/>
    </location>
    <ligand>
        <name>S-adenosyl-L-methionine</name>
        <dbReference type="ChEBI" id="CHEBI:59789"/>
    </ligand>
</feature>
<evidence type="ECO:0000256" key="5">
    <source>
        <dbReference type="PIRSR" id="PIRSR004762-1"/>
    </source>
</evidence>
<dbReference type="AlphaFoldDB" id="A0A832RYY9"/>
<sequence length="363" mass="40945">MDESERLDHILDRALQGVKIGPDDIKYLLALKDEDDLRKLFETAREIKKRNFGRDVFLYGFIYFTTYCRNNCTFCFYRNSNAATVRYRKSMEEVVQLATALVDSGVHLVDLTLGEDPLIHGNGDWNRLLDIISAVRGAVDVPIMVSPGVLPRKLFRHLRERGVNWYACYQETHNRALFSKLRPNQDYDVRLNTKRWAMNEGLLIEEGIMVGVGETLDDRVNSIQIMDRLGAQQVRAMGFVPQKGTPMEGHSPPSNMEEIVTIAVMRLVHQDKLIPASLDVEGLKGLRARLEAGANVVTSIIPPMTGLAGVAQHELDVNTGKRSVEGIVEVLDEMGERVASHSTYQRFVDSRSRGLKAVGEMFR</sequence>
<dbReference type="InterPro" id="IPR007197">
    <property type="entry name" value="rSAM"/>
</dbReference>
<keyword evidence="5" id="KW-0004">4Fe-4S</keyword>
<evidence type="ECO:0000313" key="8">
    <source>
        <dbReference type="EMBL" id="HIH69921.1"/>
    </source>
</evidence>
<feature type="binding site" evidence="6">
    <location>
        <position position="169"/>
    </location>
    <ligand>
        <name>(3R)-3-methyl-D-ornithine</name>
        <dbReference type="ChEBI" id="CHEBI:64642"/>
    </ligand>
</feature>
<comment type="cofactor">
    <cofactor evidence="5">
        <name>[4Fe-4S] cluster</name>
        <dbReference type="ChEBI" id="CHEBI:49883"/>
    </cofactor>
    <text evidence="5">Binds 1 [4Fe-4S] cluster. The cluster is coordinated with 3 cysteines and an exchangeable S-adenosyl-L-methionine.</text>
</comment>
<comment type="caution">
    <text evidence="8">The sequence shown here is derived from an EMBL/GenBank/DDBJ whole genome shotgun (WGS) entry which is preliminary data.</text>
</comment>
<feature type="binding site" evidence="6">
    <location>
        <position position="182"/>
    </location>
    <ligand>
        <name>S-adenosyl-L-methionine</name>
        <dbReference type="ChEBI" id="CHEBI:59789"/>
    </ligand>
</feature>
<dbReference type="Gene3D" id="3.20.20.70">
    <property type="entry name" value="Aldolase class I"/>
    <property type="match status" value="1"/>
</dbReference>
<keyword evidence="3 5" id="KW-0408">Iron</keyword>
<evidence type="ECO:0000256" key="3">
    <source>
        <dbReference type="ARBA" id="ARBA00023004"/>
    </source>
</evidence>
<dbReference type="SFLD" id="SFLDG01060">
    <property type="entry name" value="BATS_domain_containing"/>
    <property type="match status" value="1"/>
</dbReference>
<feature type="binding site" evidence="5">
    <location>
        <position position="68"/>
    </location>
    <ligand>
        <name>[4Fe-4S] cluster</name>
        <dbReference type="ChEBI" id="CHEBI:49883"/>
        <note>4Fe-4S-S-AdoMet</note>
    </ligand>
</feature>
<dbReference type="InterPro" id="IPR058240">
    <property type="entry name" value="rSAM_sf"/>
</dbReference>